<dbReference type="EMBL" id="KQ245026">
    <property type="protein sequence ID" value="KNC73884.1"/>
    <property type="molecule type" value="Genomic_DNA"/>
</dbReference>
<dbReference type="InterPro" id="IPR020781">
    <property type="entry name" value="ATPase_OSCP/d_CS"/>
</dbReference>
<dbReference type="eggNOG" id="KOG1662">
    <property type="taxonomic scope" value="Eukaryota"/>
</dbReference>
<evidence type="ECO:0000313" key="7">
    <source>
        <dbReference type="EMBL" id="KNC73884.1"/>
    </source>
</evidence>
<evidence type="ECO:0000256" key="1">
    <source>
        <dbReference type="ARBA" id="ARBA00004370"/>
    </source>
</evidence>
<dbReference type="Pfam" id="PF00213">
    <property type="entry name" value="OSCP"/>
    <property type="match status" value="1"/>
</dbReference>
<evidence type="ECO:0000313" key="8">
    <source>
        <dbReference type="Proteomes" id="UP000054560"/>
    </source>
</evidence>
<dbReference type="RefSeq" id="XP_014147786.1">
    <property type="nucleotide sequence ID" value="XM_014292311.1"/>
</dbReference>
<evidence type="ECO:0000256" key="4">
    <source>
        <dbReference type="ARBA" id="ARBA00023065"/>
    </source>
</evidence>
<proteinExistence type="predicted"/>
<evidence type="ECO:0000256" key="6">
    <source>
        <dbReference type="ARBA" id="ARBA00023310"/>
    </source>
</evidence>
<keyword evidence="2" id="KW-0813">Transport</keyword>
<organism evidence="7 8">
    <name type="scientific">Sphaeroforma arctica JP610</name>
    <dbReference type="NCBI Taxonomy" id="667725"/>
    <lineage>
        <taxon>Eukaryota</taxon>
        <taxon>Ichthyosporea</taxon>
        <taxon>Ichthyophonida</taxon>
        <taxon>Sphaeroforma</taxon>
    </lineage>
</organism>
<evidence type="ECO:0000256" key="3">
    <source>
        <dbReference type="ARBA" id="ARBA00022781"/>
    </source>
</evidence>
<accession>A0A0L0FAW2</accession>
<keyword evidence="5" id="KW-0472">Membrane</keyword>
<dbReference type="GeneID" id="25914060"/>
<dbReference type="GO" id="GO:0016020">
    <property type="term" value="C:membrane"/>
    <property type="evidence" value="ECO:0007669"/>
    <property type="project" value="UniProtKB-SubCell"/>
</dbReference>
<reference evidence="7 8" key="1">
    <citation type="submission" date="2011-02" db="EMBL/GenBank/DDBJ databases">
        <title>The Genome Sequence of Sphaeroforma arctica JP610.</title>
        <authorList>
            <consortium name="The Broad Institute Genome Sequencing Platform"/>
            <person name="Russ C."/>
            <person name="Cuomo C."/>
            <person name="Young S.K."/>
            <person name="Zeng Q."/>
            <person name="Gargeya S."/>
            <person name="Alvarado L."/>
            <person name="Berlin A."/>
            <person name="Chapman S.B."/>
            <person name="Chen Z."/>
            <person name="Freedman E."/>
            <person name="Gellesch M."/>
            <person name="Goldberg J."/>
            <person name="Griggs A."/>
            <person name="Gujja S."/>
            <person name="Heilman E."/>
            <person name="Heiman D."/>
            <person name="Howarth C."/>
            <person name="Mehta T."/>
            <person name="Neiman D."/>
            <person name="Pearson M."/>
            <person name="Roberts A."/>
            <person name="Saif S."/>
            <person name="Shea T."/>
            <person name="Shenoy N."/>
            <person name="Sisk P."/>
            <person name="Stolte C."/>
            <person name="Sykes S."/>
            <person name="White J."/>
            <person name="Yandava C."/>
            <person name="Burger G."/>
            <person name="Gray M.W."/>
            <person name="Holland P.W.H."/>
            <person name="King N."/>
            <person name="Lang F.B.F."/>
            <person name="Roger A.J."/>
            <person name="Ruiz-Trillo I."/>
            <person name="Haas B."/>
            <person name="Nusbaum C."/>
            <person name="Birren B."/>
        </authorList>
    </citation>
    <scope>NUCLEOTIDE SEQUENCE [LARGE SCALE GENOMIC DNA]</scope>
    <source>
        <strain evidence="7 8">JP610</strain>
    </source>
</reference>
<gene>
    <name evidence="7" type="ORF">SARC_13556</name>
</gene>
<dbReference type="GO" id="GO:0046933">
    <property type="term" value="F:proton-transporting ATP synthase activity, rotational mechanism"/>
    <property type="evidence" value="ECO:0007669"/>
    <property type="project" value="InterPro"/>
</dbReference>
<evidence type="ECO:0000256" key="2">
    <source>
        <dbReference type="ARBA" id="ARBA00022448"/>
    </source>
</evidence>
<name>A0A0L0FAW2_9EUKA</name>
<sequence>MCDYTTDTMAANNRLTQAAHIIDGFHTVMRAHRKEVQIVVTTAQPLDSSSETAIKKQLKQFVQKGETLVLDTKVDSNLLGGLVVEIGDNRVDLSIATRIKNVCNELRASI</sequence>
<dbReference type="AlphaFoldDB" id="A0A0L0FAW2"/>
<dbReference type="InterPro" id="IPR000711">
    <property type="entry name" value="ATPase_OSCP/dsu"/>
</dbReference>
<protein>
    <submittedName>
        <fullName evidence="7">ATP synthase F1, delta subunit</fullName>
    </submittedName>
</protein>
<keyword evidence="8" id="KW-1185">Reference proteome</keyword>
<dbReference type="PROSITE" id="PS00389">
    <property type="entry name" value="ATPASE_DELTA"/>
    <property type="match status" value="1"/>
</dbReference>
<comment type="subcellular location">
    <subcellularLocation>
        <location evidence="1">Membrane</location>
    </subcellularLocation>
</comment>
<keyword evidence="4" id="KW-0406">Ion transport</keyword>
<dbReference type="Proteomes" id="UP000054560">
    <property type="component" value="Unassembled WGS sequence"/>
</dbReference>
<evidence type="ECO:0000256" key="5">
    <source>
        <dbReference type="ARBA" id="ARBA00023136"/>
    </source>
</evidence>
<dbReference type="OrthoDB" id="1262810at2759"/>
<keyword evidence="6" id="KW-0066">ATP synthesis</keyword>
<keyword evidence="3" id="KW-0375">Hydrogen ion transport</keyword>
<dbReference type="STRING" id="667725.A0A0L0FAW2"/>
<dbReference type="PANTHER" id="PTHR11910">
    <property type="entry name" value="ATP SYNTHASE DELTA CHAIN"/>
    <property type="match status" value="1"/>
</dbReference>
<dbReference type="PRINTS" id="PR00125">
    <property type="entry name" value="ATPASEDELTA"/>
</dbReference>